<accession>A0A1G8RKB4</accession>
<dbReference type="Pfam" id="PF20082">
    <property type="entry name" value="DUF6476"/>
    <property type="match status" value="1"/>
</dbReference>
<proteinExistence type="predicted"/>
<dbReference type="InterPro" id="IPR045519">
    <property type="entry name" value="DUF6476"/>
</dbReference>
<dbReference type="AlphaFoldDB" id="A0A1G8RKB4"/>
<dbReference type="EMBL" id="FNEJ01000020">
    <property type="protein sequence ID" value="SDJ17391.1"/>
    <property type="molecule type" value="Genomic_DNA"/>
</dbReference>
<protein>
    <submittedName>
        <fullName evidence="2">Uncharacterized protein</fullName>
    </submittedName>
</protein>
<keyword evidence="1" id="KW-0472">Membrane</keyword>
<gene>
    <name evidence="2" type="ORF">SAMN04487993_102081</name>
</gene>
<feature type="transmembrane region" description="Helical" evidence="1">
    <location>
        <begin position="22"/>
        <end position="43"/>
    </location>
</feature>
<reference evidence="3" key="1">
    <citation type="submission" date="2016-10" db="EMBL/GenBank/DDBJ databases">
        <authorList>
            <person name="Varghese N."/>
            <person name="Submissions S."/>
        </authorList>
    </citation>
    <scope>NUCLEOTIDE SEQUENCE [LARGE SCALE GENOMIC DNA]</scope>
    <source>
        <strain evidence="3">DSM 26424</strain>
    </source>
</reference>
<evidence type="ECO:0000313" key="3">
    <source>
        <dbReference type="Proteomes" id="UP000199093"/>
    </source>
</evidence>
<sequence length="103" mass="11116">MSDTPDPEKLPEPANLRLLRRLVLVLMGVMIVGLVTLLGLLVIRLTTTRAPLPAEITLPDGATATAFTQGPDWYAVVTRDDSILIFDRATGALRQTLQIAPAP</sequence>
<name>A0A1G8RKB4_9RHOB</name>
<dbReference type="OrthoDB" id="7872651at2"/>
<keyword evidence="1" id="KW-0812">Transmembrane</keyword>
<dbReference type="STRING" id="555512.SAMN04487993_102081"/>
<evidence type="ECO:0000313" key="2">
    <source>
        <dbReference type="EMBL" id="SDJ17391.1"/>
    </source>
</evidence>
<dbReference type="RefSeq" id="WP_089850161.1">
    <property type="nucleotide sequence ID" value="NZ_FNEJ01000020.1"/>
</dbReference>
<evidence type="ECO:0000256" key="1">
    <source>
        <dbReference type="SAM" id="Phobius"/>
    </source>
</evidence>
<dbReference type="Proteomes" id="UP000199093">
    <property type="component" value="Unassembled WGS sequence"/>
</dbReference>
<keyword evidence="3" id="KW-1185">Reference proteome</keyword>
<organism evidence="2 3">
    <name type="scientific">Salipiger marinus</name>
    <dbReference type="NCBI Taxonomy" id="555512"/>
    <lineage>
        <taxon>Bacteria</taxon>
        <taxon>Pseudomonadati</taxon>
        <taxon>Pseudomonadota</taxon>
        <taxon>Alphaproteobacteria</taxon>
        <taxon>Rhodobacterales</taxon>
        <taxon>Roseobacteraceae</taxon>
        <taxon>Salipiger</taxon>
    </lineage>
</organism>
<keyword evidence="1" id="KW-1133">Transmembrane helix</keyword>